<dbReference type="Proteomes" id="UP000284842">
    <property type="component" value="Unassembled WGS sequence"/>
</dbReference>
<feature type="compositionally biased region" description="Basic and acidic residues" evidence="1">
    <location>
        <begin position="245"/>
        <end position="259"/>
    </location>
</feature>
<sequence length="689" mass="78127">MPLPRHTSSNDLQRLFAQTKDIHIAVSASQYDHTYRPPAHCPLWLTDQHLASELALKNVVSVPTMGHDLLEGFEAAFARFLQENDVFPTSDRLPQDMDADVLCGITGPSSFFNSYDYQIGRYSTDFATKLYVHPNEPCWYSTFALEETSRYHTYFNEVKLYVIPDRSRFGDMHLDEEVAKRLEHTLTAKMLWLRDNCETLAIFSFVLPRPDCDGIIACSEITGSGTWTIPGTQSVRKLPSRSPKKQVDATDKWWSKYDPKSSGNNRTRPNMKPTQTENTTSTRQTAKPTQTRPRKTVWVPPRKGTRKGEYQPSISHFLQRAWCRAVENDATFIILNDGISECIGIRHRASNTLFVTEPIDPFKAPYMRYHMALHAAIVDDALSRTVVEPDVEASHARSRKRRATGVSVATRASKRLKGEAPSVDASSVDLYAEIASRHVLLVSFDFGIYHSPAPSSFLRVRPSCHPNFLSKDFKPPKANCKYPLTKCLNFVAKEKLGRGAIGTAFRGTLELETEEGCFVDENIVLKIPLGNKPAKRIYDEYNWYERLAEASVTEGIVKVHGIFEDVETGATALMMQYGGTSLLRRERLRMPRKTRGDELSPEMQITLSEEELEQLLRIIKGVNDIGIGHNDLKPDNILVDKAGRLSIIDFDVSEDICLPKNDTDIDTPDTEAIHAMFDRTFIKDWYYCR</sequence>
<protein>
    <recommendedName>
        <fullName evidence="2">Protein kinase domain-containing protein</fullName>
    </recommendedName>
</protein>
<reference evidence="3 4" key="1">
    <citation type="journal article" date="2018" name="Evol. Lett.">
        <title>Horizontal gene cluster transfer increased hallucinogenic mushroom diversity.</title>
        <authorList>
            <person name="Reynolds H.T."/>
            <person name="Vijayakumar V."/>
            <person name="Gluck-Thaler E."/>
            <person name="Korotkin H.B."/>
            <person name="Matheny P.B."/>
            <person name="Slot J.C."/>
        </authorList>
    </citation>
    <scope>NUCLEOTIDE SEQUENCE [LARGE SCALE GENOMIC DNA]</scope>
    <source>
        <strain evidence="3 4">2629</strain>
    </source>
</reference>
<dbReference type="PROSITE" id="PS00108">
    <property type="entry name" value="PROTEIN_KINASE_ST"/>
    <property type="match status" value="1"/>
</dbReference>
<dbReference type="EMBL" id="NHTK01001372">
    <property type="protein sequence ID" value="PPQ98980.1"/>
    <property type="molecule type" value="Genomic_DNA"/>
</dbReference>
<feature type="domain" description="Protein kinase" evidence="2">
    <location>
        <begin position="490"/>
        <end position="689"/>
    </location>
</feature>
<dbReference type="AlphaFoldDB" id="A0A409Y7J9"/>
<dbReference type="STRING" id="181874.A0A409Y7J9"/>
<proteinExistence type="predicted"/>
<feature type="region of interest" description="Disordered" evidence="1">
    <location>
        <begin position="230"/>
        <end position="309"/>
    </location>
</feature>
<evidence type="ECO:0000313" key="3">
    <source>
        <dbReference type="EMBL" id="PPQ98980.1"/>
    </source>
</evidence>
<dbReference type="PROSITE" id="PS50011">
    <property type="entry name" value="PROTEIN_KINASE_DOM"/>
    <property type="match status" value="1"/>
</dbReference>
<evidence type="ECO:0000256" key="1">
    <source>
        <dbReference type="SAM" id="MobiDB-lite"/>
    </source>
</evidence>
<name>A0A409Y7J9_9AGAR</name>
<gene>
    <name evidence="3" type="ORF">CVT24_003476</name>
</gene>
<dbReference type="InterPro" id="IPR011009">
    <property type="entry name" value="Kinase-like_dom_sf"/>
</dbReference>
<evidence type="ECO:0000313" key="4">
    <source>
        <dbReference type="Proteomes" id="UP000284842"/>
    </source>
</evidence>
<feature type="compositionally biased region" description="Low complexity" evidence="1">
    <location>
        <begin position="274"/>
        <end position="285"/>
    </location>
</feature>
<dbReference type="GO" id="GO:0004672">
    <property type="term" value="F:protein kinase activity"/>
    <property type="evidence" value="ECO:0007669"/>
    <property type="project" value="InterPro"/>
</dbReference>
<dbReference type="GO" id="GO:0005524">
    <property type="term" value="F:ATP binding"/>
    <property type="evidence" value="ECO:0007669"/>
    <property type="project" value="InterPro"/>
</dbReference>
<accession>A0A409Y7J9</accession>
<dbReference type="Gene3D" id="1.10.510.10">
    <property type="entry name" value="Transferase(Phosphotransferase) domain 1"/>
    <property type="match status" value="1"/>
</dbReference>
<dbReference type="InterPro" id="IPR000719">
    <property type="entry name" value="Prot_kinase_dom"/>
</dbReference>
<dbReference type="Pfam" id="PF00069">
    <property type="entry name" value="Pkinase"/>
    <property type="match status" value="1"/>
</dbReference>
<dbReference type="InterPro" id="IPR008271">
    <property type="entry name" value="Ser/Thr_kinase_AS"/>
</dbReference>
<keyword evidence="4" id="KW-1185">Reference proteome</keyword>
<dbReference type="SUPFAM" id="SSF56112">
    <property type="entry name" value="Protein kinase-like (PK-like)"/>
    <property type="match status" value="1"/>
</dbReference>
<dbReference type="OrthoDB" id="2523927at2759"/>
<organism evidence="3 4">
    <name type="scientific">Panaeolus cyanescens</name>
    <dbReference type="NCBI Taxonomy" id="181874"/>
    <lineage>
        <taxon>Eukaryota</taxon>
        <taxon>Fungi</taxon>
        <taxon>Dikarya</taxon>
        <taxon>Basidiomycota</taxon>
        <taxon>Agaricomycotina</taxon>
        <taxon>Agaricomycetes</taxon>
        <taxon>Agaricomycetidae</taxon>
        <taxon>Agaricales</taxon>
        <taxon>Agaricineae</taxon>
        <taxon>Galeropsidaceae</taxon>
        <taxon>Panaeolus</taxon>
    </lineage>
</organism>
<dbReference type="InParanoid" id="A0A409Y7J9"/>
<evidence type="ECO:0000259" key="2">
    <source>
        <dbReference type="PROSITE" id="PS50011"/>
    </source>
</evidence>
<comment type="caution">
    <text evidence="3">The sequence shown here is derived from an EMBL/GenBank/DDBJ whole genome shotgun (WGS) entry which is preliminary data.</text>
</comment>